<feature type="compositionally biased region" description="Low complexity" evidence="4">
    <location>
        <begin position="236"/>
        <end position="247"/>
    </location>
</feature>
<comment type="subcellular location">
    <subcellularLocation>
        <location evidence="1 2 3">Nucleus</location>
    </subcellularLocation>
</comment>
<feature type="region of interest" description="Disordered" evidence="4">
    <location>
        <begin position="131"/>
        <end position="158"/>
    </location>
</feature>
<dbReference type="GO" id="GO:0003677">
    <property type="term" value="F:DNA binding"/>
    <property type="evidence" value="ECO:0007669"/>
    <property type="project" value="UniProtKB-UniRule"/>
</dbReference>
<dbReference type="CDD" id="cd00086">
    <property type="entry name" value="homeodomain"/>
    <property type="match status" value="1"/>
</dbReference>
<dbReference type="PANTHER" id="PTHR24333">
    <property type="entry name" value="HOMEO BOX HB9 LIKE A-RELATED"/>
    <property type="match status" value="1"/>
</dbReference>
<sequence>MLSGQLAINQRAEPSGPLIASGKKVVAKVERSSEREEVQGYVVTVGKILSPGYRASPGVATEAPTGARSPKEPPASTVMTVHHQQNHHVAALSGVAVANNGLNLSRMSGLEAHRLESIVDRNGVAMERLSNGLDSRNNNLNNNNGLERGDASTTMPQRSRFMITDILGGASSKMHQSGLSSQEPPGSPPSTPRDLSVRHQSRTSLSNSNLDEDSDASHHDGASVTSNGGKEDDPKSSSSSSLGSAQSKKQRKARTAFTDHQLQTLEKSFERQKYLSVQDRMELAAKLQLTDTQVKTWYQNRSERDWTT</sequence>
<gene>
    <name evidence="6" type="ORF">ALC53_13392</name>
</gene>
<accession>A0A195AWF3</accession>
<protein>
    <submittedName>
        <fullName evidence="6">Homeobox protein B-H1</fullName>
    </submittedName>
</protein>
<dbReference type="InterPro" id="IPR001356">
    <property type="entry name" value="HD"/>
</dbReference>
<proteinExistence type="predicted"/>
<keyword evidence="2 3" id="KW-0238">DNA-binding</keyword>
<evidence type="ECO:0000256" key="2">
    <source>
        <dbReference type="PROSITE-ProRule" id="PRU00108"/>
    </source>
</evidence>
<evidence type="ECO:0000313" key="7">
    <source>
        <dbReference type="Proteomes" id="UP000078540"/>
    </source>
</evidence>
<dbReference type="PANTHER" id="PTHR24333:SF5">
    <property type="entry name" value="VENT HOMEOBOX"/>
    <property type="match status" value="1"/>
</dbReference>
<dbReference type="Proteomes" id="UP000078540">
    <property type="component" value="Unassembled WGS sequence"/>
</dbReference>
<dbReference type="STRING" id="520822.A0A195AWF3"/>
<dbReference type="InterPro" id="IPR009057">
    <property type="entry name" value="Homeodomain-like_sf"/>
</dbReference>
<evidence type="ECO:0000256" key="3">
    <source>
        <dbReference type="RuleBase" id="RU000682"/>
    </source>
</evidence>
<keyword evidence="7" id="KW-1185">Reference proteome</keyword>
<evidence type="ECO:0000256" key="1">
    <source>
        <dbReference type="ARBA" id="ARBA00004123"/>
    </source>
</evidence>
<keyword evidence="2 3" id="KW-0371">Homeobox</keyword>
<feature type="region of interest" description="Disordered" evidence="4">
    <location>
        <begin position="56"/>
        <end position="75"/>
    </location>
</feature>
<name>A0A195AWF3_9HYME</name>
<organism evidence="6 7">
    <name type="scientific">Atta colombica</name>
    <dbReference type="NCBI Taxonomy" id="520822"/>
    <lineage>
        <taxon>Eukaryota</taxon>
        <taxon>Metazoa</taxon>
        <taxon>Ecdysozoa</taxon>
        <taxon>Arthropoda</taxon>
        <taxon>Hexapoda</taxon>
        <taxon>Insecta</taxon>
        <taxon>Pterygota</taxon>
        <taxon>Neoptera</taxon>
        <taxon>Endopterygota</taxon>
        <taxon>Hymenoptera</taxon>
        <taxon>Apocrita</taxon>
        <taxon>Aculeata</taxon>
        <taxon>Formicoidea</taxon>
        <taxon>Formicidae</taxon>
        <taxon>Myrmicinae</taxon>
        <taxon>Atta</taxon>
    </lineage>
</organism>
<reference evidence="6 7" key="1">
    <citation type="submission" date="2015-09" db="EMBL/GenBank/DDBJ databases">
        <title>Atta colombica WGS genome.</title>
        <authorList>
            <person name="Nygaard S."/>
            <person name="Hu H."/>
            <person name="Boomsma J."/>
            <person name="Zhang G."/>
        </authorList>
    </citation>
    <scope>NUCLEOTIDE SEQUENCE [LARGE SCALE GENOMIC DNA]</scope>
    <source>
        <strain evidence="6">Treedump-2</strain>
        <tissue evidence="6">Whole body</tissue>
    </source>
</reference>
<evidence type="ECO:0000259" key="5">
    <source>
        <dbReference type="PROSITE" id="PS50071"/>
    </source>
</evidence>
<dbReference type="Gene3D" id="1.10.10.60">
    <property type="entry name" value="Homeodomain-like"/>
    <property type="match status" value="1"/>
</dbReference>
<dbReference type="AlphaFoldDB" id="A0A195AWF3"/>
<evidence type="ECO:0000256" key="4">
    <source>
        <dbReference type="SAM" id="MobiDB-lite"/>
    </source>
</evidence>
<feature type="compositionally biased region" description="Polar residues" evidence="4">
    <location>
        <begin position="173"/>
        <end position="184"/>
    </location>
</feature>
<feature type="region of interest" description="Disordered" evidence="4">
    <location>
        <begin position="171"/>
        <end position="259"/>
    </location>
</feature>
<evidence type="ECO:0000313" key="6">
    <source>
        <dbReference type="EMBL" id="KYM76365.1"/>
    </source>
</evidence>
<dbReference type="SUPFAM" id="SSF46689">
    <property type="entry name" value="Homeodomain-like"/>
    <property type="match status" value="1"/>
</dbReference>
<dbReference type="PROSITE" id="PS50071">
    <property type="entry name" value="HOMEOBOX_2"/>
    <property type="match status" value="1"/>
</dbReference>
<keyword evidence="2 3" id="KW-0539">Nucleus</keyword>
<dbReference type="SMART" id="SM00389">
    <property type="entry name" value="HOX"/>
    <property type="match status" value="1"/>
</dbReference>
<dbReference type="Pfam" id="PF00046">
    <property type="entry name" value="Homeodomain"/>
    <property type="match status" value="1"/>
</dbReference>
<feature type="domain" description="Homeobox" evidence="5">
    <location>
        <begin position="248"/>
        <end position="308"/>
    </location>
</feature>
<feature type="compositionally biased region" description="Low complexity" evidence="4">
    <location>
        <begin position="131"/>
        <end position="146"/>
    </location>
</feature>
<dbReference type="InterPro" id="IPR050848">
    <property type="entry name" value="Homeobox_TF"/>
</dbReference>
<dbReference type="EMBL" id="KQ976731">
    <property type="protein sequence ID" value="KYM76365.1"/>
    <property type="molecule type" value="Genomic_DNA"/>
</dbReference>
<dbReference type="GO" id="GO:0005634">
    <property type="term" value="C:nucleus"/>
    <property type="evidence" value="ECO:0007669"/>
    <property type="project" value="UniProtKB-SubCell"/>
</dbReference>